<accession>A0ABN1IJ72</accession>
<organism evidence="4 5">
    <name type="scientific">Dokdonella soli</name>
    <dbReference type="NCBI Taxonomy" id="529810"/>
    <lineage>
        <taxon>Bacteria</taxon>
        <taxon>Pseudomonadati</taxon>
        <taxon>Pseudomonadota</taxon>
        <taxon>Gammaproteobacteria</taxon>
        <taxon>Lysobacterales</taxon>
        <taxon>Rhodanobacteraceae</taxon>
        <taxon>Dokdonella</taxon>
    </lineage>
</organism>
<protein>
    <recommendedName>
        <fullName evidence="3">Excisionase-like domain-containing protein</fullName>
    </recommendedName>
</protein>
<evidence type="ECO:0000313" key="4">
    <source>
        <dbReference type="EMBL" id="GAA0715182.1"/>
    </source>
</evidence>
<dbReference type="EMBL" id="BAAAEU010000008">
    <property type="protein sequence ID" value="GAA0715182.1"/>
    <property type="molecule type" value="Genomic_DNA"/>
</dbReference>
<dbReference type="Gene3D" id="1.10.1660.20">
    <property type="match status" value="1"/>
</dbReference>
<gene>
    <name evidence="4" type="ORF">GCM10009105_20420</name>
</gene>
<evidence type="ECO:0000313" key="5">
    <source>
        <dbReference type="Proteomes" id="UP001501523"/>
    </source>
</evidence>
<dbReference type="Proteomes" id="UP001501523">
    <property type="component" value="Unassembled WGS sequence"/>
</dbReference>
<evidence type="ECO:0000256" key="1">
    <source>
        <dbReference type="ARBA" id="ARBA00023125"/>
    </source>
</evidence>
<dbReference type="SUPFAM" id="SSF46955">
    <property type="entry name" value="Putative DNA-binding domain"/>
    <property type="match status" value="1"/>
</dbReference>
<reference evidence="4 5" key="1">
    <citation type="journal article" date="2019" name="Int. J. Syst. Evol. Microbiol.">
        <title>The Global Catalogue of Microorganisms (GCM) 10K type strain sequencing project: providing services to taxonomists for standard genome sequencing and annotation.</title>
        <authorList>
            <consortium name="The Broad Institute Genomics Platform"/>
            <consortium name="The Broad Institute Genome Sequencing Center for Infectious Disease"/>
            <person name="Wu L."/>
            <person name="Ma J."/>
        </authorList>
    </citation>
    <scope>NUCLEOTIDE SEQUENCE [LARGE SCALE GENOMIC DNA]</scope>
    <source>
        <strain evidence="4 5">JCM 15421</strain>
    </source>
</reference>
<evidence type="ECO:0000256" key="2">
    <source>
        <dbReference type="ARBA" id="ARBA00023172"/>
    </source>
</evidence>
<keyword evidence="1" id="KW-0238">DNA-binding</keyword>
<keyword evidence="2" id="KW-0233">DNA recombination</keyword>
<dbReference type="Pfam" id="PF07825">
    <property type="entry name" value="Exc"/>
    <property type="match status" value="1"/>
</dbReference>
<feature type="domain" description="Excisionase-like" evidence="3">
    <location>
        <begin position="8"/>
        <end position="77"/>
    </location>
</feature>
<name>A0ABN1IJ72_9GAMM</name>
<evidence type="ECO:0000259" key="3">
    <source>
        <dbReference type="Pfam" id="PF07825"/>
    </source>
</evidence>
<dbReference type="InterPro" id="IPR038137">
    <property type="entry name" value="Excisionase-like_sf"/>
</dbReference>
<dbReference type="InterPro" id="IPR012884">
    <property type="entry name" value="Excisionase-like"/>
</dbReference>
<proteinExistence type="predicted"/>
<dbReference type="RefSeq" id="WP_379989167.1">
    <property type="nucleotide sequence ID" value="NZ_BAAAEU010000008.1"/>
</dbReference>
<comment type="caution">
    <text evidence="4">The sequence shown here is derived from an EMBL/GenBank/DDBJ whole genome shotgun (WGS) entry which is preliminary data.</text>
</comment>
<keyword evidence="5" id="KW-1185">Reference proteome</keyword>
<dbReference type="InterPro" id="IPR009061">
    <property type="entry name" value="DNA-bd_dom_put_sf"/>
</dbReference>
<sequence length="80" mass="9440">MSEPNKLLTLEKWAERLYGDAAPSIGTLRRWARDARIHPRPYKHGRTYFVEPDATYVSEEMFRVRPRLVDRIGAGRRRQA</sequence>